<evidence type="ECO:0000256" key="1">
    <source>
        <dbReference type="SAM" id="Phobius"/>
    </source>
</evidence>
<name>A0A8J4RXS9_9ROSI</name>
<organism evidence="2 3">
    <name type="scientific">Castanea mollissima</name>
    <name type="common">Chinese chestnut</name>
    <dbReference type="NCBI Taxonomy" id="60419"/>
    <lineage>
        <taxon>Eukaryota</taxon>
        <taxon>Viridiplantae</taxon>
        <taxon>Streptophyta</taxon>
        <taxon>Embryophyta</taxon>
        <taxon>Tracheophyta</taxon>
        <taxon>Spermatophyta</taxon>
        <taxon>Magnoliopsida</taxon>
        <taxon>eudicotyledons</taxon>
        <taxon>Gunneridae</taxon>
        <taxon>Pentapetalae</taxon>
        <taxon>rosids</taxon>
        <taxon>fabids</taxon>
        <taxon>Fagales</taxon>
        <taxon>Fagaceae</taxon>
        <taxon>Castanea</taxon>
    </lineage>
</organism>
<keyword evidence="3" id="KW-1185">Reference proteome</keyword>
<reference evidence="2" key="1">
    <citation type="submission" date="2020-03" db="EMBL/GenBank/DDBJ databases">
        <title>Castanea mollissima Vanexum genome sequencing.</title>
        <authorList>
            <person name="Staton M."/>
        </authorList>
    </citation>
    <scope>NUCLEOTIDE SEQUENCE</scope>
    <source>
        <tissue evidence="2">Leaf</tissue>
    </source>
</reference>
<comment type="caution">
    <text evidence="2">The sequence shown here is derived from an EMBL/GenBank/DDBJ whole genome shotgun (WGS) entry which is preliminary data.</text>
</comment>
<gene>
    <name evidence="2" type="ORF">CMV_004883</name>
</gene>
<keyword evidence="1" id="KW-0472">Membrane</keyword>
<dbReference type="OrthoDB" id="1801270at2759"/>
<evidence type="ECO:0000313" key="3">
    <source>
        <dbReference type="Proteomes" id="UP000737018"/>
    </source>
</evidence>
<accession>A0A8J4RXS9</accession>
<dbReference type="AlphaFoldDB" id="A0A8J4RXS9"/>
<sequence length="100" mass="11103">MARREAAQALTRVMERNHEVTIVEGSLMQVAYQEANDSVTFSNKDLVNRAVDGDRPLYVIAFVGVFFVGTTYTQRYSLEGTKREAACPLLHNRTGSGFSA</sequence>
<proteinExistence type="predicted"/>
<feature type="transmembrane region" description="Helical" evidence="1">
    <location>
        <begin position="56"/>
        <end position="73"/>
    </location>
</feature>
<protein>
    <submittedName>
        <fullName evidence="2">Uncharacterized protein</fullName>
    </submittedName>
</protein>
<dbReference type="EMBL" id="JRKL02000420">
    <property type="protein sequence ID" value="KAF3971513.1"/>
    <property type="molecule type" value="Genomic_DNA"/>
</dbReference>
<keyword evidence="1" id="KW-1133">Transmembrane helix</keyword>
<dbReference type="Proteomes" id="UP000737018">
    <property type="component" value="Unassembled WGS sequence"/>
</dbReference>
<keyword evidence="1" id="KW-0812">Transmembrane</keyword>
<evidence type="ECO:0000313" key="2">
    <source>
        <dbReference type="EMBL" id="KAF3971513.1"/>
    </source>
</evidence>